<comment type="caution">
    <text evidence="1">The sequence shown here is derived from an EMBL/GenBank/DDBJ whole genome shotgun (WGS) entry which is preliminary data.</text>
</comment>
<evidence type="ECO:0000313" key="2">
    <source>
        <dbReference type="Proteomes" id="UP000238176"/>
    </source>
</evidence>
<reference evidence="1 2" key="1">
    <citation type="submission" date="2018-03" db="EMBL/GenBank/DDBJ databases">
        <title>Genomic Encyclopedia of Type Strains, Phase III (KMG-III): the genomes of soil and plant-associated and newly described type strains.</title>
        <authorList>
            <person name="Whitman W."/>
        </authorList>
    </citation>
    <scope>NUCLEOTIDE SEQUENCE [LARGE SCALE GENOMIC DNA]</scope>
    <source>
        <strain evidence="1 2">CGMCC 4.7067</strain>
    </source>
</reference>
<name>A0A2T0UEW5_9ACTN</name>
<organism evidence="1 2">
    <name type="scientific">Glycomyces artemisiae</name>
    <dbReference type="NCBI Taxonomy" id="1076443"/>
    <lineage>
        <taxon>Bacteria</taxon>
        <taxon>Bacillati</taxon>
        <taxon>Actinomycetota</taxon>
        <taxon>Actinomycetes</taxon>
        <taxon>Glycomycetales</taxon>
        <taxon>Glycomycetaceae</taxon>
        <taxon>Glycomyces</taxon>
    </lineage>
</organism>
<sequence>MPADLTPVEKAVYDAMIAEATPRVRDGLYGLEGEEIARAVVAAARGPILAEAADNLAAFVAERAAGKESAR</sequence>
<dbReference type="EMBL" id="PVTJ01000009">
    <property type="protein sequence ID" value="PRY56480.1"/>
    <property type="molecule type" value="Genomic_DNA"/>
</dbReference>
<keyword evidence="2" id="KW-1185">Reference proteome</keyword>
<dbReference type="AlphaFoldDB" id="A0A2T0UEW5"/>
<dbReference type="RefSeq" id="WP_106365904.1">
    <property type="nucleotide sequence ID" value="NZ_PVTJ01000009.1"/>
</dbReference>
<protein>
    <submittedName>
        <fullName evidence="1">Uncharacterized protein</fullName>
    </submittedName>
</protein>
<proteinExistence type="predicted"/>
<accession>A0A2T0UEW5</accession>
<gene>
    <name evidence="1" type="ORF">B0I28_109129</name>
</gene>
<evidence type="ECO:0000313" key="1">
    <source>
        <dbReference type="EMBL" id="PRY56480.1"/>
    </source>
</evidence>
<dbReference type="Proteomes" id="UP000238176">
    <property type="component" value="Unassembled WGS sequence"/>
</dbReference>